<comment type="caution">
    <text evidence="3">The sequence shown here is derived from an EMBL/GenBank/DDBJ whole genome shotgun (WGS) entry which is preliminary data.</text>
</comment>
<dbReference type="SUPFAM" id="SSF52218">
    <property type="entry name" value="Flavoproteins"/>
    <property type="match status" value="1"/>
</dbReference>
<dbReference type="EMBL" id="MWQN01000002">
    <property type="protein sequence ID" value="OPC78698.1"/>
    <property type="molecule type" value="Genomic_DNA"/>
</dbReference>
<dbReference type="InterPro" id="IPR029039">
    <property type="entry name" value="Flavoprotein-like_sf"/>
</dbReference>
<keyword evidence="4" id="KW-1185">Reference proteome</keyword>
<dbReference type="GO" id="GO:0010181">
    <property type="term" value="F:FMN binding"/>
    <property type="evidence" value="ECO:0007669"/>
    <property type="project" value="TreeGrafter"/>
</dbReference>
<dbReference type="Proteomes" id="UP000190037">
    <property type="component" value="Unassembled WGS sequence"/>
</dbReference>
<feature type="region of interest" description="Disordered" evidence="1">
    <location>
        <begin position="1"/>
        <end position="39"/>
    </location>
</feature>
<accession>A0A1T3NPL5</accession>
<sequence length="228" mass="25064">MSGRSYRHRTGHTLVRHPGTGAPSTDPVTEPGHTTRRSHRVRDVKILAVSGSLRAESHNTRLLHAAQKFAPGGVDIEIYEGLREIPPYDMDQDTPVDRPAAAADLRRRITEADGLLIATPEFNYSIPGVLKNALDWASTDWSGTEGLPLLHKPTAIMGAAPTNFGSVRAQLALRQVFVWTHTDVVVKPEVIAFRSHERFDEAGNLTDETTIGLLRDLLAALRDKIDAK</sequence>
<dbReference type="AlphaFoldDB" id="A0A1T3NPL5"/>
<dbReference type="GO" id="GO:0005829">
    <property type="term" value="C:cytosol"/>
    <property type="evidence" value="ECO:0007669"/>
    <property type="project" value="TreeGrafter"/>
</dbReference>
<dbReference type="InterPro" id="IPR050712">
    <property type="entry name" value="NAD(P)H-dep_reductase"/>
</dbReference>
<organism evidence="3 4">
    <name type="scientific">Embleya scabrispora</name>
    <dbReference type="NCBI Taxonomy" id="159449"/>
    <lineage>
        <taxon>Bacteria</taxon>
        <taxon>Bacillati</taxon>
        <taxon>Actinomycetota</taxon>
        <taxon>Actinomycetes</taxon>
        <taxon>Kitasatosporales</taxon>
        <taxon>Streptomycetaceae</taxon>
        <taxon>Embleya</taxon>
    </lineage>
</organism>
<dbReference type="STRING" id="159449.B4N89_31530"/>
<dbReference type="InterPro" id="IPR005025">
    <property type="entry name" value="FMN_Rdtase-like_dom"/>
</dbReference>
<dbReference type="OrthoDB" id="9812295at2"/>
<dbReference type="PANTHER" id="PTHR30543">
    <property type="entry name" value="CHROMATE REDUCTASE"/>
    <property type="match status" value="1"/>
</dbReference>
<evidence type="ECO:0000313" key="3">
    <source>
        <dbReference type="EMBL" id="OPC78698.1"/>
    </source>
</evidence>
<dbReference type="Pfam" id="PF03358">
    <property type="entry name" value="FMN_red"/>
    <property type="match status" value="1"/>
</dbReference>
<feature type="compositionally biased region" description="Basic residues" evidence="1">
    <location>
        <begin position="1"/>
        <end position="15"/>
    </location>
</feature>
<feature type="domain" description="NADPH-dependent FMN reductase-like" evidence="2">
    <location>
        <begin position="44"/>
        <end position="191"/>
    </location>
</feature>
<dbReference type="PANTHER" id="PTHR30543:SF21">
    <property type="entry name" value="NAD(P)H-DEPENDENT FMN REDUCTASE LOT6"/>
    <property type="match status" value="1"/>
</dbReference>
<evidence type="ECO:0000259" key="2">
    <source>
        <dbReference type="Pfam" id="PF03358"/>
    </source>
</evidence>
<gene>
    <name evidence="3" type="ORF">B4N89_31530</name>
</gene>
<evidence type="ECO:0000313" key="4">
    <source>
        <dbReference type="Proteomes" id="UP000190037"/>
    </source>
</evidence>
<proteinExistence type="predicted"/>
<name>A0A1T3NPL5_9ACTN</name>
<protein>
    <submittedName>
        <fullName evidence="3">FMN reductase</fullName>
    </submittedName>
</protein>
<dbReference type="Gene3D" id="3.40.50.360">
    <property type="match status" value="1"/>
</dbReference>
<evidence type="ECO:0000256" key="1">
    <source>
        <dbReference type="SAM" id="MobiDB-lite"/>
    </source>
</evidence>
<reference evidence="3 4" key="1">
    <citation type="submission" date="2017-03" db="EMBL/GenBank/DDBJ databases">
        <title>Draft genome sequence of Streptomyces scabrisporus NF3, endophyte isolated from Amphipterygium adstringens.</title>
        <authorList>
            <person name="Vazquez M."/>
            <person name="Ceapa C.D."/>
            <person name="Rodriguez Luna D."/>
            <person name="Sanchez Esquivel S."/>
        </authorList>
    </citation>
    <scope>NUCLEOTIDE SEQUENCE [LARGE SCALE GENOMIC DNA]</scope>
    <source>
        <strain evidence="3 4">NF3</strain>
    </source>
</reference>
<dbReference type="GO" id="GO:0016491">
    <property type="term" value="F:oxidoreductase activity"/>
    <property type="evidence" value="ECO:0007669"/>
    <property type="project" value="InterPro"/>
</dbReference>